<dbReference type="InterPro" id="IPR000333">
    <property type="entry name" value="TGFB_receptor"/>
</dbReference>
<reference evidence="15" key="3">
    <citation type="submission" date="2025-09" db="UniProtKB">
        <authorList>
            <consortium name="Ensembl"/>
        </authorList>
    </citation>
    <scope>IDENTIFICATION</scope>
</reference>
<dbReference type="Gene3D" id="3.30.200.20">
    <property type="entry name" value="Phosphorylase Kinase, domain 1"/>
    <property type="match status" value="1"/>
</dbReference>
<keyword evidence="6" id="KW-0812">Transmembrane</keyword>
<dbReference type="OMA" id="KVINMRA"/>
<evidence type="ECO:0000256" key="11">
    <source>
        <dbReference type="ARBA" id="ARBA00022989"/>
    </source>
</evidence>
<dbReference type="Gene3D" id="1.10.510.10">
    <property type="entry name" value="Transferase(Phosphotransferase) domain 1"/>
    <property type="match status" value="1"/>
</dbReference>
<dbReference type="GO" id="GO:0005524">
    <property type="term" value="F:ATP binding"/>
    <property type="evidence" value="ECO:0007669"/>
    <property type="project" value="UniProtKB-KW"/>
</dbReference>
<evidence type="ECO:0000259" key="14">
    <source>
        <dbReference type="PROSITE" id="PS50011"/>
    </source>
</evidence>
<evidence type="ECO:0000256" key="3">
    <source>
        <dbReference type="ARBA" id="ARBA00012401"/>
    </source>
</evidence>
<reference evidence="16" key="1">
    <citation type="submission" date="2003-08" db="EMBL/GenBank/DDBJ databases">
        <authorList>
            <person name="Birren B."/>
            <person name="Nusbaum C."/>
            <person name="Abebe A."/>
            <person name="Abouelleil A."/>
            <person name="Adekoya E."/>
            <person name="Ait-zahra M."/>
            <person name="Allen N."/>
            <person name="Allen T."/>
            <person name="An P."/>
            <person name="Anderson M."/>
            <person name="Anderson S."/>
            <person name="Arachchi H."/>
            <person name="Armbruster J."/>
            <person name="Bachantsang P."/>
            <person name="Baldwin J."/>
            <person name="Barry A."/>
            <person name="Bayul T."/>
            <person name="Blitshsteyn B."/>
            <person name="Bloom T."/>
            <person name="Blye J."/>
            <person name="Boguslavskiy L."/>
            <person name="Borowsky M."/>
            <person name="Boukhgalter B."/>
            <person name="Brunache A."/>
            <person name="Butler J."/>
            <person name="Calixte N."/>
            <person name="Calvo S."/>
            <person name="Camarata J."/>
            <person name="Campo K."/>
            <person name="Chang J."/>
            <person name="Cheshatsang Y."/>
            <person name="Citroen M."/>
            <person name="Collymore A."/>
            <person name="Considine T."/>
            <person name="Cook A."/>
            <person name="Cooke P."/>
            <person name="Corum B."/>
            <person name="Cuomo C."/>
            <person name="David R."/>
            <person name="Dawoe T."/>
            <person name="Degray S."/>
            <person name="Dodge S."/>
            <person name="Dooley K."/>
            <person name="Dorje P."/>
            <person name="Dorjee K."/>
            <person name="Dorris L."/>
            <person name="Duffey N."/>
            <person name="Dupes A."/>
            <person name="Elkins T."/>
            <person name="Engels R."/>
            <person name="Erickson J."/>
            <person name="Farina A."/>
            <person name="Faro S."/>
            <person name="Ferreira P."/>
            <person name="Fischer H."/>
            <person name="Fitzgerald M."/>
            <person name="Foley K."/>
            <person name="Gage D."/>
            <person name="Galagan J."/>
            <person name="Gearin G."/>
            <person name="Gnerre S."/>
            <person name="Gnirke A."/>
            <person name="Goyette A."/>
            <person name="Graham J."/>
            <person name="Grandbois E."/>
            <person name="Gyaltsen K."/>
            <person name="Hafez N."/>
            <person name="Hagopian D."/>
            <person name="Hagos B."/>
            <person name="Hall J."/>
            <person name="Hatcher B."/>
            <person name="Heller A."/>
            <person name="Higgins H."/>
            <person name="Honan T."/>
            <person name="Horn A."/>
            <person name="Houde N."/>
            <person name="Hughes L."/>
            <person name="Hulme W."/>
            <person name="Husby E."/>
            <person name="Iliev I."/>
            <person name="Jaffe D."/>
            <person name="Jones C."/>
            <person name="Kamal M."/>
            <person name="Kamat A."/>
            <person name="Kamvysselis M."/>
            <person name="Karlsson E."/>
            <person name="Kells C."/>
            <person name="Kieu A."/>
            <person name="Kisner P."/>
            <person name="Kodira C."/>
            <person name="Kulbokas E."/>
            <person name="Labutti K."/>
            <person name="Lama D."/>
            <person name="Landers T."/>
            <person name="Leger J."/>
            <person name="Levine S."/>
            <person name="Lewis D."/>
            <person name="Lewis T."/>
            <person name="Lindblad-toh K."/>
            <person name="Liu X."/>
            <person name="Lokyitsang T."/>
            <person name="Lokyitsang Y."/>
            <person name="Lucien O."/>
            <person name="Lui A."/>
            <person name="Ma L.J."/>
            <person name="Mabbitt R."/>
            <person name="Macdonald J."/>
            <person name="Maclean C."/>
            <person name="Major J."/>
            <person name="Manning J."/>
            <person name="Marabella R."/>
            <person name="Maru K."/>
            <person name="Matthews C."/>
            <person name="Mauceli E."/>
            <person name="Mccarthy M."/>
            <person name="Mcdonough S."/>
            <person name="Mcghee T."/>
            <person name="Meldrim J."/>
            <person name="Meneus L."/>
            <person name="Mesirov J."/>
            <person name="Mihalev A."/>
            <person name="Mihova T."/>
            <person name="Mikkelsen T."/>
            <person name="Mlenga V."/>
            <person name="Moru K."/>
            <person name="Mozes J."/>
            <person name="Mulrain L."/>
            <person name="Munson G."/>
            <person name="Naylor J."/>
            <person name="Newes C."/>
            <person name="Nguyen C."/>
            <person name="Nguyen N."/>
            <person name="Nguyen T."/>
            <person name="Nicol R."/>
            <person name="Nielsen C."/>
            <person name="Nizzari M."/>
            <person name="Norbu C."/>
            <person name="Norbu N."/>
            <person name="O'donnell P."/>
            <person name="Okoawo O."/>
            <person name="O'leary S."/>
            <person name="Omotosho B."/>
            <person name="O'neill K."/>
            <person name="Osman S."/>
            <person name="Parker S."/>
            <person name="Perrin D."/>
            <person name="Phunkhang P."/>
            <person name="Piqani B."/>
            <person name="Purcell S."/>
            <person name="Rachupka T."/>
            <person name="Ramasamy U."/>
            <person name="Rameau R."/>
            <person name="Ray V."/>
            <person name="Raymond C."/>
            <person name="Retta R."/>
            <person name="Richardson S."/>
            <person name="Rise C."/>
            <person name="Rodriguez J."/>
            <person name="Rogers J."/>
            <person name="Rogov P."/>
            <person name="Rutman M."/>
            <person name="Schupbach R."/>
            <person name="Seaman C."/>
            <person name="Settipalli S."/>
            <person name="Sharpe T."/>
            <person name="Sheridan J."/>
            <person name="Sherpa N."/>
            <person name="Shi J."/>
            <person name="Smirnov S."/>
            <person name="Smith C."/>
            <person name="Sougnez C."/>
            <person name="Spencer B."/>
            <person name="Stalker J."/>
            <person name="Stange-thomann N."/>
            <person name="Stavropoulos S."/>
            <person name="Stetson K."/>
            <person name="Stone C."/>
            <person name="Stone S."/>
            <person name="Stubbs M."/>
            <person name="Talamas J."/>
            <person name="Tchuinga P."/>
            <person name="Tenzing P."/>
            <person name="Tesfaye S."/>
            <person name="Theodore J."/>
            <person name="Thoulutsang Y."/>
            <person name="Topham K."/>
            <person name="Towey S."/>
            <person name="Tsamla T."/>
            <person name="Tsomo N."/>
            <person name="Vallee D."/>
            <person name="Vassiliev H."/>
            <person name="Venkataraman V."/>
            <person name="Vinson J."/>
            <person name="Vo A."/>
            <person name="Wade C."/>
            <person name="Wang S."/>
            <person name="Wangchuk T."/>
            <person name="Wangdi T."/>
            <person name="Whittaker C."/>
            <person name="Wilkinson J."/>
            <person name="Wu Y."/>
            <person name="Wyman D."/>
            <person name="Yadav S."/>
            <person name="Yang S."/>
            <person name="Yang X."/>
            <person name="Yeager S."/>
            <person name="Yee E."/>
            <person name="Young G."/>
            <person name="Zainoun J."/>
            <person name="Zembeck L."/>
            <person name="Zimmer A."/>
            <person name="Zody M."/>
            <person name="Lander E."/>
        </authorList>
    </citation>
    <scope>NUCLEOTIDE SEQUENCE [LARGE SCALE GENOMIC DNA]</scope>
</reference>
<proteinExistence type="inferred from homology"/>
<keyword evidence="16" id="KW-1185">Reference proteome</keyword>
<comment type="similarity">
    <text evidence="2">Belongs to the protein kinase superfamily. TKL Ser/Thr protein kinase family. TGFB receptor subfamily.</text>
</comment>
<evidence type="ECO:0000256" key="13">
    <source>
        <dbReference type="ARBA" id="ARBA00023170"/>
    </source>
</evidence>
<dbReference type="PANTHER" id="PTHR23255">
    <property type="entry name" value="TRANSFORMING GROWTH FACTOR-BETA RECEPTOR TYPE I AND II"/>
    <property type="match status" value="1"/>
</dbReference>
<dbReference type="PROSITE" id="PS50011">
    <property type="entry name" value="PROTEIN_KINASE_DOM"/>
    <property type="match status" value="1"/>
</dbReference>
<evidence type="ECO:0000256" key="7">
    <source>
        <dbReference type="ARBA" id="ARBA00022729"/>
    </source>
</evidence>
<evidence type="ECO:0000256" key="10">
    <source>
        <dbReference type="ARBA" id="ARBA00022840"/>
    </source>
</evidence>
<dbReference type="Ensembl" id="ENSCSAVT00000003244.1">
    <property type="protein sequence ID" value="ENSCSAVP00000003195.1"/>
    <property type="gene ID" value="ENSCSAVG00000001900.1"/>
</dbReference>
<evidence type="ECO:0000256" key="12">
    <source>
        <dbReference type="ARBA" id="ARBA00023136"/>
    </source>
</evidence>
<dbReference type="HOGENOM" id="CLU_000288_8_0_1"/>
<evidence type="ECO:0000256" key="9">
    <source>
        <dbReference type="ARBA" id="ARBA00022777"/>
    </source>
</evidence>
<feature type="domain" description="Protein kinase" evidence="14">
    <location>
        <begin position="1"/>
        <end position="336"/>
    </location>
</feature>
<dbReference type="InterPro" id="IPR008271">
    <property type="entry name" value="Ser/Thr_kinase_AS"/>
</dbReference>
<comment type="subcellular location">
    <subcellularLocation>
        <location evidence="1">Membrane</location>
        <topology evidence="1">Single-pass type I membrane protein</topology>
    </subcellularLocation>
</comment>
<evidence type="ECO:0000256" key="6">
    <source>
        <dbReference type="ARBA" id="ARBA00022692"/>
    </source>
</evidence>
<dbReference type="Pfam" id="PF00069">
    <property type="entry name" value="Pkinase"/>
    <property type="match status" value="1"/>
</dbReference>
<evidence type="ECO:0000256" key="5">
    <source>
        <dbReference type="ARBA" id="ARBA00022679"/>
    </source>
</evidence>
<dbReference type="GeneTree" id="ENSGT00940000168401"/>
<keyword evidence="13" id="KW-0675">Receptor</keyword>
<dbReference type="PROSITE" id="PS00108">
    <property type="entry name" value="PROTEIN_KINASE_ST"/>
    <property type="match status" value="1"/>
</dbReference>
<reference evidence="15" key="2">
    <citation type="submission" date="2025-08" db="UniProtKB">
        <authorList>
            <consortium name="Ensembl"/>
        </authorList>
    </citation>
    <scope>IDENTIFICATION</scope>
</reference>
<keyword evidence="7" id="KW-0732">Signal</keyword>
<dbReference type="EC" id="2.7.11.30" evidence="3"/>
<sequence length="336" mass="38258">RYGEVFRGKWRGEDVAVKKFVTRDESSWAREAEIYQTIMLRHENILGFIAADNKDVGTWTELWLVSEYHENGSLFDYLGETRIDVASMLKIVGSIASGLAHLHNEIVGTLGKPPIAHCDLKSKNILVKKNGECAIADLGLAVRHDSSTDTIDIPPNNRVGTKRYMAPEILDETLNMLHFDSFKRADIYSLGLVFWEVVRRCNIGGKMSNLQYWGEGGVCIWGRGVCIFGGGVNLDYQLPYFDMVPDDPSIEQMRTIVCEKNIRPQKETTWHKYDVIISYMKPAAPLFVDDIASSQTTERMWRLMQECWYENGCARLTALRVKKSIARIEDEEGVKH</sequence>
<dbReference type="Proteomes" id="UP000007875">
    <property type="component" value="Unassembled WGS sequence"/>
</dbReference>
<accession>H2YCZ7</accession>
<dbReference type="GO" id="GO:0043235">
    <property type="term" value="C:receptor complex"/>
    <property type="evidence" value="ECO:0007669"/>
    <property type="project" value="TreeGrafter"/>
</dbReference>
<keyword evidence="5" id="KW-0808">Transferase</keyword>
<keyword evidence="12" id="KW-0472">Membrane</keyword>
<protein>
    <recommendedName>
        <fullName evidence="3">receptor protein serine/threonine kinase</fullName>
        <ecNumber evidence="3">2.7.11.30</ecNumber>
    </recommendedName>
</protein>
<dbReference type="GO" id="GO:0005886">
    <property type="term" value="C:plasma membrane"/>
    <property type="evidence" value="ECO:0007669"/>
    <property type="project" value="TreeGrafter"/>
</dbReference>
<keyword evidence="11" id="KW-1133">Transmembrane helix</keyword>
<keyword evidence="8" id="KW-0547">Nucleotide-binding</keyword>
<evidence type="ECO:0000313" key="16">
    <source>
        <dbReference type="Proteomes" id="UP000007875"/>
    </source>
</evidence>
<name>H2YCZ7_CIOSA</name>
<organism evidence="15 16">
    <name type="scientific">Ciona savignyi</name>
    <name type="common">Pacific transparent sea squirt</name>
    <dbReference type="NCBI Taxonomy" id="51511"/>
    <lineage>
        <taxon>Eukaryota</taxon>
        <taxon>Metazoa</taxon>
        <taxon>Chordata</taxon>
        <taxon>Tunicata</taxon>
        <taxon>Ascidiacea</taxon>
        <taxon>Phlebobranchia</taxon>
        <taxon>Cionidae</taxon>
        <taxon>Ciona</taxon>
    </lineage>
</organism>
<dbReference type="SUPFAM" id="SSF56112">
    <property type="entry name" value="Protein kinase-like (PK-like)"/>
    <property type="match status" value="1"/>
</dbReference>
<keyword evidence="9" id="KW-0418">Kinase</keyword>
<evidence type="ECO:0000256" key="8">
    <source>
        <dbReference type="ARBA" id="ARBA00022741"/>
    </source>
</evidence>
<dbReference type="AlphaFoldDB" id="H2YCZ7"/>
<dbReference type="FunFam" id="1.10.510.10:FF:000304">
    <property type="entry name" value="Receptor protein serine/threonine kinase"/>
    <property type="match status" value="1"/>
</dbReference>
<dbReference type="PANTHER" id="PTHR23255:SF71">
    <property type="entry name" value="RECEPTOR PROTEIN SERINE_THREONINE KINASE"/>
    <property type="match status" value="1"/>
</dbReference>
<dbReference type="GO" id="GO:0004675">
    <property type="term" value="F:transmembrane receptor protein serine/threonine kinase activity"/>
    <property type="evidence" value="ECO:0007669"/>
    <property type="project" value="UniProtKB-EC"/>
</dbReference>
<keyword evidence="10" id="KW-0067">ATP-binding</keyword>
<evidence type="ECO:0000256" key="4">
    <source>
        <dbReference type="ARBA" id="ARBA00022527"/>
    </source>
</evidence>
<dbReference type="GO" id="GO:0071363">
    <property type="term" value="P:cellular response to growth factor stimulus"/>
    <property type="evidence" value="ECO:0007669"/>
    <property type="project" value="TreeGrafter"/>
</dbReference>
<dbReference type="InterPro" id="IPR000719">
    <property type="entry name" value="Prot_kinase_dom"/>
</dbReference>
<evidence type="ECO:0000256" key="2">
    <source>
        <dbReference type="ARBA" id="ARBA00009605"/>
    </source>
</evidence>
<evidence type="ECO:0000256" key="1">
    <source>
        <dbReference type="ARBA" id="ARBA00004479"/>
    </source>
</evidence>
<evidence type="ECO:0000313" key="15">
    <source>
        <dbReference type="Ensembl" id="ENSCSAVP00000003195.1"/>
    </source>
</evidence>
<dbReference type="InterPro" id="IPR011009">
    <property type="entry name" value="Kinase-like_dom_sf"/>
</dbReference>
<dbReference type="SMART" id="SM00220">
    <property type="entry name" value="S_TKc"/>
    <property type="match status" value="1"/>
</dbReference>
<keyword evidence="4" id="KW-0723">Serine/threonine-protein kinase</keyword>